<gene>
    <name evidence="1" type="ORF">METZ01_LOCUS427596</name>
</gene>
<dbReference type="EMBL" id="UINC01170613">
    <property type="protein sequence ID" value="SVD74742.1"/>
    <property type="molecule type" value="Genomic_DNA"/>
</dbReference>
<reference evidence="1" key="1">
    <citation type="submission" date="2018-05" db="EMBL/GenBank/DDBJ databases">
        <authorList>
            <person name="Lanie J.A."/>
            <person name="Ng W.-L."/>
            <person name="Kazmierczak K.M."/>
            <person name="Andrzejewski T.M."/>
            <person name="Davidsen T.M."/>
            <person name="Wayne K.J."/>
            <person name="Tettelin H."/>
            <person name="Glass J.I."/>
            <person name="Rusch D."/>
            <person name="Podicherti R."/>
            <person name="Tsui H.-C.T."/>
            <person name="Winkler M.E."/>
        </authorList>
    </citation>
    <scope>NUCLEOTIDE SEQUENCE</scope>
</reference>
<feature type="non-terminal residue" evidence="1">
    <location>
        <position position="22"/>
    </location>
</feature>
<organism evidence="1">
    <name type="scientific">marine metagenome</name>
    <dbReference type="NCBI Taxonomy" id="408172"/>
    <lineage>
        <taxon>unclassified sequences</taxon>
        <taxon>metagenomes</taxon>
        <taxon>ecological metagenomes</taxon>
    </lineage>
</organism>
<sequence length="22" mass="2462">MAVWISSINVLRCAMFLTVLPP</sequence>
<dbReference type="AlphaFoldDB" id="A0A382XUD7"/>
<name>A0A382XUD7_9ZZZZ</name>
<accession>A0A382XUD7</accession>
<proteinExistence type="predicted"/>
<protein>
    <submittedName>
        <fullName evidence="1">Uncharacterized protein</fullName>
    </submittedName>
</protein>
<evidence type="ECO:0000313" key="1">
    <source>
        <dbReference type="EMBL" id="SVD74742.1"/>
    </source>
</evidence>